<evidence type="ECO:0000256" key="3">
    <source>
        <dbReference type="PROSITE-ProRule" id="PRU00433"/>
    </source>
</evidence>
<feature type="compositionally biased region" description="Gly residues" evidence="4">
    <location>
        <begin position="27"/>
        <end position="37"/>
    </location>
</feature>
<reference evidence="7" key="1">
    <citation type="journal article" date="2019" name="Int. J. Syst. Evol. Microbiol.">
        <title>The Global Catalogue of Microorganisms (GCM) 10K type strain sequencing project: providing services to taxonomists for standard genome sequencing and annotation.</title>
        <authorList>
            <consortium name="The Broad Institute Genomics Platform"/>
            <consortium name="The Broad Institute Genome Sequencing Center for Infectious Disease"/>
            <person name="Wu L."/>
            <person name="Ma J."/>
        </authorList>
    </citation>
    <scope>NUCLEOTIDE SEQUENCE [LARGE SCALE GENOMIC DNA]</scope>
    <source>
        <strain evidence="7">JCM 4395</strain>
    </source>
</reference>
<dbReference type="EMBL" id="BAAASG010000023">
    <property type="protein sequence ID" value="GAA2515908.1"/>
    <property type="molecule type" value="Genomic_DNA"/>
</dbReference>
<evidence type="ECO:0000313" key="7">
    <source>
        <dbReference type="Proteomes" id="UP001501777"/>
    </source>
</evidence>
<evidence type="ECO:0000313" key="6">
    <source>
        <dbReference type="EMBL" id="GAA2515908.1"/>
    </source>
</evidence>
<dbReference type="Proteomes" id="UP001501777">
    <property type="component" value="Unassembled WGS sequence"/>
</dbReference>
<evidence type="ECO:0000259" key="5">
    <source>
        <dbReference type="PROSITE" id="PS51007"/>
    </source>
</evidence>
<keyword evidence="1 3" id="KW-0479">Metal-binding</keyword>
<evidence type="ECO:0000256" key="1">
    <source>
        <dbReference type="ARBA" id="ARBA00022723"/>
    </source>
</evidence>
<comment type="caution">
    <text evidence="6">The sequence shown here is derived from an EMBL/GenBank/DDBJ whole genome shotgun (WGS) entry which is preliminary data.</text>
</comment>
<keyword evidence="2 3" id="KW-0408">Iron</keyword>
<evidence type="ECO:0000256" key="4">
    <source>
        <dbReference type="SAM" id="MobiDB-lite"/>
    </source>
</evidence>
<name>A0ABP6AF13_STRLO</name>
<dbReference type="PROSITE" id="PS51007">
    <property type="entry name" value="CYTC"/>
    <property type="match status" value="1"/>
</dbReference>
<organism evidence="6 7">
    <name type="scientific">Streptomyces longisporus</name>
    <dbReference type="NCBI Taxonomy" id="1948"/>
    <lineage>
        <taxon>Bacteria</taxon>
        <taxon>Bacillati</taxon>
        <taxon>Actinomycetota</taxon>
        <taxon>Actinomycetes</taxon>
        <taxon>Kitasatosporales</taxon>
        <taxon>Streptomycetaceae</taxon>
        <taxon>Streptomyces</taxon>
    </lineage>
</organism>
<feature type="domain" description="Cytochrome c" evidence="5">
    <location>
        <begin position="56"/>
        <end position="204"/>
    </location>
</feature>
<keyword evidence="3" id="KW-0349">Heme</keyword>
<feature type="region of interest" description="Disordered" evidence="4">
    <location>
        <begin position="103"/>
        <end position="131"/>
    </location>
</feature>
<feature type="region of interest" description="Disordered" evidence="4">
    <location>
        <begin position="23"/>
        <end position="57"/>
    </location>
</feature>
<keyword evidence="7" id="KW-1185">Reference proteome</keyword>
<protein>
    <recommendedName>
        <fullName evidence="5">Cytochrome c domain-containing protein</fullName>
    </recommendedName>
</protein>
<proteinExistence type="predicted"/>
<sequence length="240" mass="25517">MAGSVFTVAKTILAPSRGSAEAVAGSAAGGTQGGGRPPSGETEEGGGGSTFPQQALNDPWGLSAFRGNCMMCHSVDPDENAFEFNGFGEDWREDLFETIAPGSDDIFDPSQEQREAASTYEPLLEKDSDGDGYPNGVELMFGSDPGDPESFSTQSQELLSSWFVTVQRVIDRRNISQYEAMPEAVRATADRDGDDVPDLLERFAGTDPSNADSTPLTAARRLAAYRIILNEAGMNVDAAS</sequence>
<gene>
    <name evidence="6" type="ORF">GCM10010276_75990</name>
</gene>
<dbReference type="InterPro" id="IPR009056">
    <property type="entry name" value="Cyt_c-like_dom"/>
</dbReference>
<accession>A0ABP6AF13</accession>
<evidence type="ECO:0000256" key="2">
    <source>
        <dbReference type="ARBA" id="ARBA00023004"/>
    </source>
</evidence>